<organism evidence="2 3">
    <name type="scientific">Kribbibacterium absianum</name>
    <dbReference type="NCBI Taxonomy" id="3044210"/>
    <lineage>
        <taxon>Bacteria</taxon>
        <taxon>Bacillati</taxon>
        <taxon>Actinomycetota</taxon>
        <taxon>Coriobacteriia</taxon>
        <taxon>Coriobacteriales</taxon>
        <taxon>Kribbibacteriaceae</taxon>
        <taxon>Kribbibacterium</taxon>
    </lineage>
</organism>
<dbReference type="SUPFAM" id="SSF143120">
    <property type="entry name" value="YefM-like"/>
    <property type="match status" value="1"/>
</dbReference>
<reference evidence="2" key="1">
    <citation type="submission" date="2023-05" db="EMBL/GenBank/DDBJ databases">
        <title>[olsenella] sp. nov., isolated from a pig farm feces dump.</title>
        <authorList>
            <person name="Chang Y.-H."/>
        </authorList>
    </citation>
    <scope>NUCLEOTIDE SEQUENCE</scope>
    <source>
        <strain evidence="2">YH-ols2217</strain>
    </source>
</reference>
<keyword evidence="3" id="KW-1185">Reference proteome</keyword>
<name>A0ABT6ZHX8_9ACTN</name>
<gene>
    <name evidence="2" type="ORF">QJ043_00970</name>
</gene>
<dbReference type="InterPro" id="IPR036165">
    <property type="entry name" value="YefM-like_sf"/>
</dbReference>
<dbReference type="EMBL" id="JASJEX010000001">
    <property type="protein sequence ID" value="MDJ1128659.1"/>
    <property type="molecule type" value="Genomic_DNA"/>
</dbReference>
<comment type="similarity">
    <text evidence="1">Belongs to the phD/YefM antitoxin family.</text>
</comment>
<evidence type="ECO:0000256" key="1">
    <source>
        <dbReference type="ARBA" id="ARBA00009981"/>
    </source>
</evidence>
<protein>
    <recommendedName>
        <fullName evidence="4">Antitoxin</fullName>
    </recommendedName>
</protein>
<sequence>MGTVVTVGMADAKTNFSRITAEANRTGVPVTVFRHNRPWVEIRPLDVHGDVPAETMEAVAQADAIEADPEHVTYATAESVFEALDI</sequence>
<evidence type="ECO:0000313" key="3">
    <source>
        <dbReference type="Proteomes" id="UP001431693"/>
    </source>
</evidence>
<evidence type="ECO:0000313" key="2">
    <source>
        <dbReference type="EMBL" id="MDJ1128659.1"/>
    </source>
</evidence>
<evidence type="ECO:0008006" key="4">
    <source>
        <dbReference type="Google" id="ProtNLM"/>
    </source>
</evidence>
<accession>A0ABT6ZHX8</accession>
<comment type="caution">
    <text evidence="2">The sequence shown here is derived from an EMBL/GenBank/DDBJ whole genome shotgun (WGS) entry which is preliminary data.</text>
</comment>
<proteinExistence type="inferred from homology"/>
<dbReference type="Proteomes" id="UP001431693">
    <property type="component" value="Unassembled WGS sequence"/>
</dbReference>
<dbReference type="RefSeq" id="WP_283712302.1">
    <property type="nucleotide sequence ID" value="NZ_JASJEW010000001.1"/>
</dbReference>